<name>A0ABT4JQ79_9GAMM</name>
<evidence type="ECO:0000259" key="12">
    <source>
        <dbReference type="PROSITE" id="PS51387"/>
    </source>
</evidence>
<dbReference type="PROSITE" id="PS51387">
    <property type="entry name" value="FAD_PCMH"/>
    <property type="match status" value="1"/>
</dbReference>
<evidence type="ECO:0000256" key="9">
    <source>
        <dbReference type="ARBA" id="ARBA00023014"/>
    </source>
</evidence>
<evidence type="ECO:0000256" key="1">
    <source>
        <dbReference type="ARBA" id="ARBA00001974"/>
    </source>
</evidence>
<dbReference type="InterPro" id="IPR017896">
    <property type="entry name" value="4Fe4S_Fe-S-bd"/>
</dbReference>
<dbReference type="Pfam" id="PF02913">
    <property type="entry name" value="FAD-oxidase_C"/>
    <property type="match status" value="1"/>
</dbReference>
<evidence type="ECO:0000256" key="3">
    <source>
        <dbReference type="ARBA" id="ARBA00022630"/>
    </source>
</evidence>
<dbReference type="Gene3D" id="1.10.45.10">
    <property type="entry name" value="Vanillyl-alcohol Oxidase, Chain A, domain 4"/>
    <property type="match status" value="1"/>
</dbReference>
<keyword evidence="8" id="KW-0408">Iron</keyword>
<dbReference type="InterPro" id="IPR016171">
    <property type="entry name" value="Vanillyl_alc_oxidase_C-sub2"/>
</dbReference>
<comment type="similarity">
    <text evidence="2">Belongs to the FAD-binding oxidoreductase/transferase type 4 family.</text>
</comment>
<dbReference type="Gene3D" id="1.10.1060.10">
    <property type="entry name" value="Alpha-helical ferredoxin"/>
    <property type="match status" value="1"/>
</dbReference>
<dbReference type="InterPro" id="IPR017900">
    <property type="entry name" value="4Fe4S_Fe_S_CS"/>
</dbReference>
<protein>
    <recommendedName>
        <fullName evidence="10">D-lactate dehydrogenase (cytochrome)</fullName>
        <ecNumber evidence="10">1.1.2.4</ecNumber>
    </recommendedName>
</protein>
<reference evidence="13" key="1">
    <citation type="submission" date="2022-12" db="EMBL/GenBank/DDBJ databases">
        <title>Marinomonas 15G1-11 sp. nov, isolated from marine algae.</title>
        <authorList>
            <person name="Butt M."/>
            <person name="Choi D.G."/>
            <person name="Kim J.M."/>
            <person name="Lee J.K."/>
            <person name="Baek J.H."/>
            <person name="Jeon C.O."/>
        </authorList>
    </citation>
    <scope>NUCLEOTIDE SEQUENCE</scope>
    <source>
        <strain evidence="13">15G1-11</strain>
    </source>
</reference>
<evidence type="ECO:0000256" key="4">
    <source>
        <dbReference type="ARBA" id="ARBA00022723"/>
    </source>
</evidence>
<dbReference type="InterPro" id="IPR016166">
    <property type="entry name" value="FAD-bd_PCMH"/>
</dbReference>
<keyword evidence="7" id="KW-0560">Oxidoreductase</keyword>
<comment type="caution">
    <text evidence="13">The sequence shown here is derived from an EMBL/GenBank/DDBJ whole genome shotgun (WGS) entry which is preliminary data.</text>
</comment>
<evidence type="ECO:0000256" key="5">
    <source>
        <dbReference type="ARBA" id="ARBA00022827"/>
    </source>
</evidence>
<keyword evidence="3" id="KW-0285">Flavoprotein</keyword>
<feature type="domain" description="FAD-binding PCMH-type" evidence="12">
    <location>
        <begin position="36"/>
        <end position="264"/>
    </location>
</feature>
<keyword evidence="6" id="KW-0809">Transit peptide</keyword>
<dbReference type="PROSITE" id="PS51379">
    <property type="entry name" value="4FE4S_FER_2"/>
    <property type="match status" value="2"/>
</dbReference>
<dbReference type="Gene3D" id="3.30.43.10">
    <property type="entry name" value="Uridine Diphospho-n-acetylenolpyruvylglucosamine Reductase, domain 2"/>
    <property type="match status" value="1"/>
</dbReference>
<dbReference type="InterPro" id="IPR016167">
    <property type="entry name" value="FAD-bd_PCMH_sub1"/>
</dbReference>
<dbReference type="EMBL" id="JAPUBN010000007">
    <property type="protein sequence ID" value="MCZ2720517.1"/>
    <property type="molecule type" value="Genomic_DNA"/>
</dbReference>
<dbReference type="InterPro" id="IPR004113">
    <property type="entry name" value="FAD-bd_oxidored_4_C"/>
</dbReference>
<dbReference type="Pfam" id="PF01565">
    <property type="entry name" value="FAD_binding_4"/>
    <property type="match status" value="1"/>
</dbReference>
<evidence type="ECO:0000256" key="6">
    <source>
        <dbReference type="ARBA" id="ARBA00022946"/>
    </source>
</evidence>
<gene>
    <name evidence="13" type="ORF">O1D97_02355</name>
</gene>
<accession>A0ABT4JQ79</accession>
<evidence type="ECO:0000313" key="14">
    <source>
        <dbReference type="Proteomes" id="UP001149719"/>
    </source>
</evidence>
<feature type="domain" description="4Fe-4S ferredoxin-type" evidence="11">
    <location>
        <begin position="589"/>
        <end position="618"/>
    </location>
</feature>
<feature type="domain" description="4Fe-4S ferredoxin-type" evidence="11">
    <location>
        <begin position="530"/>
        <end position="561"/>
    </location>
</feature>
<dbReference type="Pfam" id="PF13183">
    <property type="entry name" value="Fer4_8"/>
    <property type="match status" value="1"/>
</dbReference>
<dbReference type="InterPro" id="IPR009051">
    <property type="entry name" value="Helical_ferredxn"/>
</dbReference>
<keyword evidence="9" id="KW-0411">Iron-sulfur</keyword>
<evidence type="ECO:0000256" key="10">
    <source>
        <dbReference type="ARBA" id="ARBA00038897"/>
    </source>
</evidence>
<dbReference type="PROSITE" id="PS00198">
    <property type="entry name" value="4FE4S_FER_1"/>
    <property type="match status" value="2"/>
</dbReference>
<evidence type="ECO:0000259" key="11">
    <source>
        <dbReference type="PROSITE" id="PS51379"/>
    </source>
</evidence>
<dbReference type="Gene3D" id="3.30.70.2740">
    <property type="match status" value="1"/>
</dbReference>
<dbReference type="SUPFAM" id="SSF56176">
    <property type="entry name" value="FAD-binding/transporter-associated domain-like"/>
    <property type="match status" value="1"/>
</dbReference>
<dbReference type="PANTHER" id="PTHR11748">
    <property type="entry name" value="D-LACTATE DEHYDROGENASE"/>
    <property type="match status" value="1"/>
</dbReference>
<evidence type="ECO:0000256" key="2">
    <source>
        <dbReference type="ARBA" id="ARBA00008000"/>
    </source>
</evidence>
<proteinExistence type="inferred from homology"/>
<dbReference type="SUPFAM" id="SSF55103">
    <property type="entry name" value="FAD-linked oxidases, C-terminal domain"/>
    <property type="match status" value="1"/>
</dbReference>
<keyword evidence="14" id="KW-1185">Reference proteome</keyword>
<dbReference type="InterPro" id="IPR006094">
    <property type="entry name" value="Oxid_FAD_bind_N"/>
</dbReference>
<dbReference type="Gene3D" id="3.30.465.10">
    <property type="match status" value="1"/>
</dbReference>
<dbReference type="Pfam" id="PF02754">
    <property type="entry name" value="CCG"/>
    <property type="match status" value="1"/>
</dbReference>
<organism evidence="13 14">
    <name type="scientific">Marinomonas phaeophyticola</name>
    <dbReference type="NCBI Taxonomy" id="3004091"/>
    <lineage>
        <taxon>Bacteria</taxon>
        <taxon>Pseudomonadati</taxon>
        <taxon>Pseudomonadota</taxon>
        <taxon>Gammaproteobacteria</taxon>
        <taxon>Oceanospirillales</taxon>
        <taxon>Oceanospirillaceae</taxon>
        <taxon>Marinomonas</taxon>
    </lineage>
</organism>
<evidence type="ECO:0000313" key="13">
    <source>
        <dbReference type="EMBL" id="MCZ2720517.1"/>
    </source>
</evidence>
<evidence type="ECO:0000256" key="8">
    <source>
        <dbReference type="ARBA" id="ARBA00023004"/>
    </source>
</evidence>
<dbReference type="InterPro" id="IPR016164">
    <property type="entry name" value="FAD-linked_Oxase-like_C"/>
</dbReference>
<keyword evidence="5" id="KW-0274">FAD</keyword>
<keyword evidence="4" id="KW-0479">Metal-binding</keyword>
<comment type="cofactor">
    <cofactor evidence="1">
        <name>FAD</name>
        <dbReference type="ChEBI" id="CHEBI:57692"/>
    </cofactor>
</comment>
<dbReference type="InterPro" id="IPR016169">
    <property type="entry name" value="FAD-bd_PCMH_sub2"/>
</dbReference>
<evidence type="ECO:0000256" key="7">
    <source>
        <dbReference type="ARBA" id="ARBA00023002"/>
    </source>
</evidence>
<dbReference type="PANTHER" id="PTHR11748:SF111">
    <property type="entry name" value="D-LACTATE DEHYDROGENASE, MITOCHONDRIAL-RELATED"/>
    <property type="match status" value="1"/>
</dbReference>
<dbReference type="InterPro" id="IPR004017">
    <property type="entry name" value="Cys_rich_dom"/>
</dbReference>
<dbReference type="SUPFAM" id="SSF46548">
    <property type="entry name" value="alpha-helical ferredoxin"/>
    <property type="match status" value="1"/>
</dbReference>
<dbReference type="Proteomes" id="UP001149719">
    <property type="component" value="Unassembled WGS sequence"/>
</dbReference>
<dbReference type="InterPro" id="IPR036318">
    <property type="entry name" value="FAD-bd_PCMH-like_sf"/>
</dbReference>
<dbReference type="RefSeq" id="WP_269122484.1">
    <property type="nucleotide sequence ID" value="NZ_JAPUBN010000007.1"/>
</dbReference>
<sequence>MNFQSFFIDLSNAIPSERIIQDSLRTLAYGTDASFYRLTPRAVIQVNSEAEIIHVLKTSKKHQIPVTFRAAGTSLSGQAITEFILITLGDNWKGHTILDNGLKISLQPGVRGSQANKYLAPFGRKIGPDPASINAAKIGGIAANNASGMCCGTAQNTYYTMDSMKLILADGTQLDTSDEHSIAQFRQQKSSLLTALKDLSDCVNSDPKLVEKIRYKYRLKNTTGYAINSLTDYQDPIDILQHLMIGSEGTLGFISEIRYNTVIDSPFKASSLMFFESIDLACKAVSLLKKCPVEAVELMDWAAISSVRHHDTMSPLMPSLSKGCAALLIETRAKDNSELDNQIQEITDTLSANHVHSNIEAPFQKDPAITSQYWSIRKGIFPAVGAVRTTGSTVLIEDVAYPVDRLAEAVKDLHHLFEKWNYHNAVIFGHALEGNLHFVFPQSFDSPEEQQRYEGLMEDVTDLTVTRYQGSLKAEHGTGRNMAPFVEKEWGSKAYQVMEQLKKIIDPDGLLNPGVILNTDPNIHLKNIKPLPASNQIIDSCIECGFCEPSCPSRDLTLTPRQRIVVQREISRLKNDQQDEARLKTLTADYQFYGDDTCAGCGLCSTLCPVGINTGDLTRQLRQEKNADKDTKALWFANHFSKTTKGVKLGLTVANAGRHIFGNHLMKTLTKATNTLSKGRVGEWRPNLPKANNWTPEASHIYSDTKKISSNSKKVVYFPSCASRTMGVGPDQEDQRPLTEVIFNLLEKAGFDILYPKNLSNLCCGMPFQSKGFLDIANDKRSELINAIEQASNHGEYPVLFDTSPCAARAFEQLPDSLTCYDPIEFAIEHLLPNLSIQTSEEQISLHITCSTTKSGLAEKMAFLANQLSTKVFIPDDIACCGFAGDKGFFTPELNQSALRTLKPQLPKNTTLGVSSSRTCEIGLSEHAGIPYQSIYYLLDKVSRRI</sequence>
<dbReference type="EC" id="1.1.2.4" evidence="10"/>